<evidence type="ECO:0000256" key="7">
    <source>
        <dbReference type="ARBA" id="ARBA00022989"/>
    </source>
</evidence>
<evidence type="ECO:0000256" key="8">
    <source>
        <dbReference type="ARBA" id="ARBA00023002"/>
    </source>
</evidence>
<evidence type="ECO:0000256" key="1">
    <source>
        <dbReference type="ARBA" id="ARBA00001971"/>
    </source>
</evidence>
<dbReference type="STRING" id="4081.A0A3Q7FNR4"/>
<evidence type="ECO:0000256" key="11">
    <source>
        <dbReference type="ARBA" id="ARBA00023136"/>
    </source>
</evidence>
<evidence type="ECO:0000256" key="9">
    <source>
        <dbReference type="ARBA" id="ARBA00023004"/>
    </source>
</evidence>
<evidence type="ECO:0000256" key="3">
    <source>
        <dbReference type="ARBA" id="ARBA00010617"/>
    </source>
</evidence>
<dbReference type="Proteomes" id="UP000004994">
    <property type="component" value="Chromosome 3"/>
</dbReference>
<evidence type="ECO:0000256" key="4">
    <source>
        <dbReference type="ARBA" id="ARBA00022617"/>
    </source>
</evidence>
<dbReference type="GO" id="GO:0020037">
    <property type="term" value="F:heme binding"/>
    <property type="evidence" value="ECO:0007669"/>
    <property type="project" value="InterPro"/>
</dbReference>
<dbReference type="FunFam" id="1.10.630.10:FF:000044">
    <property type="entry name" value="Cytochrome P450"/>
    <property type="match status" value="2"/>
</dbReference>
<comment type="cofactor">
    <cofactor evidence="1">
        <name>heme</name>
        <dbReference type="ChEBI" id="CHEBI:30413"/>
    </cofactor>
</comment>
<dbReference type="GO" id="GO:0004497">
    <property type="term" value="F:monooxygenase activity"/>
    <property type="evidence" value="ECO:0007669"/>
    <property type="project" value="UniProtKB-KW"/>
</dbReference>
<evidence type="ECO:0000256" key="10">
    <source>
        <dbReference type="ARBA" id="ARBA00023033"/>
    </source>
</evidence>
<keyword evidence="10" id="KW-0503">Monooxygenase</keyword>
<keyword evidence="14" id="KW-1185">Reference proteome</keyword>
<protein>
    <recommendedName>
        <fullName evidence="15">Cytochrome P450</fullName>
    </recommendedName>
</protein>
<dbReference type="InterPro" id="IPR036396">
    <property type="entry name" value="Cyt_P450_sf"/>
</dbReference>
<dbReference type="OMA" id="LFNMFAA"/>
<dbReference type="FunCoup" id="A0A3Q7FNR4">
    <property type="interactions" value="112"/>
</dbReference>
<reference evidence="13" key="1">
    <citation type="journal article" date="2012" name="Nature">
        <title>The tomato genome sequence provides insights into fleshy fruit evolution.</title>
        <authorList>
            <consortium name="Tomato Genome Consortium"/>
        </authorList>
    </citation>
    <scope>NUCLEOTIDE SEQUENCE [LARGE SCALE GENOMIC DNA]</scope>
    <source>
        <strain evidence="13">cv. Heinz 1706</strain>
    </source>
</reference>
<dbReference type="InterPro" id="IPR002403">
    <property type="entry name" value="Cyt_P450_E_grp-IV"/>
</dbReference>
<dbReference type="PANTHER" id="PTHR24296">
    <property type="entry name" value="CYTOCHROME P450"/>
    <property type="match status" value="1"/>
</dbReference>
<dbReference type="PRINTS" id="PR00465">
    <property type="entry name" value="EP450IV"/>
</dbReference>
<comment type="similarity">
    <text evidence="3">Belongs to the cytochrome P450 family.</text>
</comment>
<keyword evidence="5 12" id="KW-0812">Transmembrane</keyword>
<keyword evidence="9" id="KW-0408">Iron</keyword>
<keyword evidence="11 12" id="KW-0472">Membrane</keyword>
<dbReference type="Pfam" id="PF00067">
    <property type="entry name" value="p450"/>
    <property type="match status" value="2"/>
</dbReference>
<accession>A0A3Q7FNR4</accession>
<comment type="subcellular location">
    <subcellularLocation>
        <location evidence="2">Membrane</location>
        <topology evidence="2">Single-pass membrane protein</topology>
    </subcellularLocation>
</comment>
<keyword evidence="4" id="KW-0349">Heme</keyword>
<dbReference type="Gramene" id="Solyc03g111280.2.1">
    <property type="protein sequence ID" value="Solyc03g111280.2.1"/>
    <property type="gene ID" value="Solyc03g111280.2"/>
</dbReference>
<dbReference type="AlphaFoldDB" id="A0A3Q7FNR4"/>
<dbReference type="Gene3D" id="1.10.630.10">
    <property type="entry name" value="Cytochrome P450"/>
    <property type="match status" value="2"/>
</dbReference>
<keyword evidence="8" id="KW-0560">Oxidoreductase</keyword>
<feature type="transmembrane region" description="Helical" evidence="12">
    <location>
        <begin position="511"/>
        <end position="528"/>
    </location>
</feature>
<dbReference type="GO" id="GO:0016020">
    <property type="term" value="C:membrane"/>
    <property type="evidence" value="ECO:0007669"/>
    <property type="project" value="UniProtKB-SubCell"/>
</dbReference>
<feature type="transmembrane region" description="Helical" evidence="12">
    <location>
        <begin position="469"/>
        <end position="499"/>
    </location>
</feature>
<evidence type="ECO:0000256" key="6">
    <source>
        <dbReference type="ARBA" id="ARBA00022723"/>
    </source>
</evidence>
<evidence type="ECO:0000256" key="12">
    <source>
        <dbReference type="SAM" id="Phobius"/>
    </source>
</evidence>
<dbReference type="GO" id="GO:0005506">
    <property type="term" value="F:iron ion binding"/>
    <property type="evidence" value="ECO:0007669"/>
    <property type="project" value="InterPro"/>
</dbReference>
<dbReference type="CDD" id="cd11064">
    <property type="entry name" value="CYP86A"/>
    <property type="match status" value="2"/>
</dbReference>
<dbReference type="InParanoid" id="A0A3Q7FNR4"/>
<dbReference type="PaxDb" id="4081-Solyc03g111280.1.1"/>
<keyword evidence="7 12" id="KW-1133">Transmembrane helix</keyword>
<evidence type="ECO:0008006" key="15">
    <source>
        <dbReference type="Google" id="ProtNLM"/>
    </source>
</evidence>
<sequence>MFLSPIIFFILGFLTHYLKLHLKFTPIYGPSSYPILGCLISFYKNRHRLLDWYTQLLSESPTQTILVQRFGAPRTIITANPDNVEYMLKTNFINYPKGKPFTDILGDFLGRGIFNVDGELWSAQRKLASHEFSTNSLREFVVKTLEEVVENRLIPLLIQTANSGKVLDLQDVLRRFAFDTICKVSLGTDPHCLDDLSHVPVLVDSFDTASLACAMRGMAPVYAIWKSKRALNLGSEKKLKENVKRVHCCIDKIIEEKKQKIATENGGNHMDLLSRLLLAGHENEVVRDMVISFLMAGRDTTSSALTWLFWLTTNHRDVKDEMIKEITSINNGDKALEFDELKEMKYITACLNESMRLYPPVAWDSKHAAKDDILPDGTRVQKGNRVTYFPYGMGRMEEIWGKDRLEFKPERWMEENGELKIVSPYKYPVFQAGPRVCLGKEMAFTQMKYVLASVLRRFEIKPVKLEKPVFLPLLTAHMVGGFNLNMFLSLFIFFILGFLTHSLKLHLKFTPIYAPSSYPILGCLISFYKNRHRLLDWYTQLLSESPTQTILVQRFGAPRTIITANPDNVEYMLKTNFINYPKGKPFTDILGDFLGRGIFNVDGELWSAQRKLASHEFSTNSLREFVVKTLEEVVENRLIPLLIQVANSGKVLDLQDVLRRFAFDTICKVSLGTDPHCLDDLSHVPVLVDSFDTASLACAMRGMAPVYAIWKSKRALNFGSEKKLRENVKRVHCCIDEIIEEKKQKIATENGGNQMDLLSRLLLAGHDNEVVRDMVISFLIAGRDTTSSALTWLFWLTTNHRDVKDEMIKEITSIYNGDKALEFDELKEMKYLAACLNESMRLYPPVAWDSKHAAKDDILPDGTRVQKGNRVTYFPYGMGRMEEIWGKDRLEFKPDRWIDENGALKMVSPYKYPVFQAGPRVCLGKEMAFTQMKYVLASVLRRFEIKPVVNVEKPVFLPLLTAHMAGGFNVRIYHRDC</sequence>
<reference evidence="13" key="2">
    <citation type="submission" date="2019-01" db="UniProtKB">
        <authorList>
            <consortium name="EnsemblPlants"/>
        </authorList>
    </citation>
    <scope>IDENTIFICATION</scope>
    <source>
        <strain evidence="13">cv. Heinz 1706</strain>
    </source>
</reference>
<keyword evidence="6" id="KW-0479">Metal-binding</keyword>
<evidence type="ECO:0000313" key="13">
    <source>
        <dbReference type="EnsemblPlants" id="Solyc03g111280.2.1"/>
    </source>
</evidence>
<proteinExistence type="inferred from homology"/>
<dbReference type="SUPFAM" id="SSF48264">
    <property type="entry name" value="Cytochrome P450"/>
    <property type="match status" value="2"/>
</dbReference>
<dbReference type="PRINTS" id="PR00385">
    <property type="entry name" value="P450"/>
</dbReference>
<evidence type="ECO:0000256" key="2">
    <source>
        <dbReference type="ARBA" id="ARBA00004167"/>
    </source>
</evidence>
<dbReference type="InterPro" id="IPR001128">
    <property type="entry name" value="Cyt_P450"/>
</dbReference>
<organism evidence="13">
    <name type="scientific">Solanum lycopersicum</name>
    <name type="common">Tomato</name>
    <name type="synonym">Lycopersicon esculentum</name>
    <dbReference type="NCBI Taxonomy" id="4081"/>
    <lineage>
        <taxon>Eukaryota</taxon>
        <taxon>Viridiplantae</taxon>
        <taxon>Streptophyta</taxon>
        <taxon>Embryophyta</taxon>
        <taxon>Tracheophyta</taxon>
        <taxon>Spermatophyta</taxon>
        <taxon>Magnoliopsida</taxon>
        <taxon>eudicotyledons</taxon>
        <taxon>Gunneridae</taxon>
        <taxon>Pentapetalae</taxon>
        <taxon>asterids</taxon>
        <taxon>lamiids</taxon>
        <taxon>Solanales</taxon>
        <taxon>Solanaceae</taxon>
        <taxon>Solanoideae</taxon>
        <taxon>Solaneae</taxon>
        <taxon>Solanum</taxon>
        <taxon>Solanum subgen. Lycopersicon</taxon>
    </lineage>
</organism>
<evidence type="ECO:0000313" key="14">
    <source>
        <dbReference type="Proteomes" id="UP000004994"/>
    </source>
</evidence>
<name>A0A3Q7FNR4_SOLLC</name>
<dbReference type="EnsemblPlants" id="Solyc03g111280.2.1">
    <property type="protein sequence ID" value="Solyc03g111280.2.1"/>
    <property type="gene ID" value="Solyc03g111280.2"/>
</dbReference>
<evidence type="ECO:0000256" key="5">
    <source>
        <dbReference type="ARBA" id="ARBA00022692"/>
    </source>
</evidence>
<dbReference type="GO" id="GO:0016705">
    <property type="term" value="F:oxidoreductase activity, acting on paired donors, with incorporation or reduction of molecular oxygen"/>
    <property type="evidence" value="ECO:0007669"/>
    <property type="project" value="InterPro"/>
</dbReference>